<dbReference type="InterPro" id="IPR012338">
    <property type="entry name" value="Beta-lactam/transpept-like"/>
</dbReference>
<dbReference type="EMBL" id="MU001959">
    <property type="protein sequence ID" value="KAF2792676.1"/>
    <property type="molecule type" value="Genomic_DNA"/>
</dbReference>
<proteinExistence type="inferred from homology"/>
<name>A0A6A6X8E2_9PLEO</name>
<protein>
    <submittedName>
        <fullName evidence="4">Beta-lactamase/transpeptidase-like protein</fullName>
    </submittedName>
</protein>
<dbReference type="Gene3D" id="3.40.710.10">
    <property type="entry name" value="DD-peptidase/beta-lactamase superfamily"/>
    <property type="match status" value="1"/>
</dbReference>
<evidence type="ECO:0000256" key="1">
    <source>
        <dbReference type="ARBA" id="ARBA00009009"/>
    </source>
</evidence>
<keyword evidence="5" id="KW-1185">Reference proteome</keyword>
<feature type="domain" description="Beta-lactamase-related" evidence="3">
    <location>
        <begin position="11"/>
        <end position="387"/>
    </location>
</feature>
<gene>
    <name evidence="4" type="ORF">K505DRAFT_326004</name>
</gene>
<dbReference type="SUPFAM" id="SSF56601">
    <property type="entry name" value="beta-lactamase/transpeptidase-like"/>
    <property type="match status" value="1"/>
</dbReference>
<dbReference type="Pfam" id="PF00144">
    <property type="entry name" value="Beta-lactamase"/>
    <property type="match status" value="1"/>
</dbReference>
<dbReference type="PANTHER" id="PTHR43283">
    <property type="entry name" value="BETA-LACTAMASE-RELATED"/>
    <property type="match status" value="1"/>
</dbReference>
<evidence type="ECO:0000313" key="5">
    <source>
        <dbReference type="Proteomes" id="UP000799757"/>
    </source>
</evidence>
<organism evidence="4 5">
    <name type="scientific">Melanomma pulvis-pyrius CBS 109.77</name>
    <dbReference type="NCBI Taxonomy" id="1314802"/>
    <lineage>
        <taxon>Eukaryota</taxon>
        <taxon>Fungi</taxon>
        <taxon>Dikarya</taxon>
        <taxon>Ascomycota</taxon>
        <taxon>Pezizomycotina</taxon>
        <taxon>Dothideomycetes</taxon>
        <taxon>Pleosporomycetidae</taxon>
        <taxon>Pleosporales</taxon>
        <taxon>Melanommataceae</taxon>
        <taxon>Melanomma</taxon>
    </lineage>
</organism>
<dbReference type="OrthoDB" id="428260at2759"/>
<evidence type="ECO:0000313" key="4">
    <source>
        <dbReference type="EMBL" id="KAF2792676.1"/>
    </source>
</evidence>
<dbReference type="InterPro" id="IPR050789">
    <property type="entry name" value="Diverse_Enzym_Activities"/>
</dbReference>
<dbReference type="GO" id="GO:0016787">
    <property type="term" value="F:hydrolase activity"/>
    <property type="evidence" value="ECO:0007669"/>
    <property type="project" value="UniProtKB-KW"/>
</dbReference>
<reference evidence="4" key="1">
    <citation type="journal article" date="2020" name="Stud. Mycol.">
        <title>101 Dothideomycetes genomes: a test case for predicting lifestyles and emergence of pathogens.</title>
        <authorList>
            <person name="Haridas S."/>
            <person name="Albert R."/>
            <person name="Binder M."/>
            <person name="Bloem J."/>
            <person name="Labutti K."/>
            <person name="Salamov A."/>
            <person name="Andreopoulos B."/>
            <person name="Baker S."/>
            <person name="Barry K."/>
            <person name="Bills G."/>
            <person name="Bluhm B."/>
            <person name="Cannon C."/>
            <person name="Castanera R."/>
            <person name="Culley D."/>
            <person name="Daum C."/>
            <person name="Ezra D."/>
            <person name="Gonzalez J."/>
            <person name="Henrissat B."/>
            <person name="Kuo A."/>
            <person name="Liang C."/>
            <person name="Lipzen A."/>
            <person name="Lutzoni F."/>
            <person name="Magnuson J."/>
            <person name="Mondo S."/>
            <person name="Nolan M."/>
            <person name="Ohm R."/>
            <person name="Pangilinan J."/>
            <person name="Park H.-J."/>
            <person name="Ramirez L."/>
            <person name="Alfaro M."/>
            <person name="Sun H."/>
            <person name="Tritt A."/>
            <person name="Yoshinaga Y."/>
            <person name="Zwiers L.-H."/>
            <person name="Turgeon B."/>
            <person name="Goodwin S."/>
            <person name="Spatafora J."/>
            <person name="Crous P."/>
            <person name="Grigoriev I."/>
        </authorList>
    </citation>
    <scope>NUCLEOTIDE SEQUENCE</scope>
    <source>
        <strain evidence="4">CBS 109.77</strain>
    </source>
</reference>
<dbReference type="Proteomes" id="UP000799757">
    <property type="component" value="Unassembled WGS sequence"/>
</dbReference>
<accession>A0A6A6X8E2</accession>
<evidence type="ECO:0000256" key="2">
    <source>
        <dbReference type="ARBA" id="ARBA00022801"/>
    </source>
</evidence>
<evidence type="ECO:0000259" key="3">
    <source>
        <dbReference type="Pfam" id="PF00144"/>
    </source>
</evidence>
<comment type="similarity">
    <text evidence="1">Belongs to the class-A beta-lactamase family.</text>
</comment>
<dbReference type="PANTHER" id="PTHR43283:SF17">
    <property type="entry name" value="(LOVD), PUTATIVE (AFU_ORTHOLOGUE AFUA_5G00920)-RELATED"/>
    <property type="match status" value="1"/>
</dbReference>
<dbReference type="AlphaFoldDB" id="A0A6A6X8E2"/>
<sequence length="412" mass="44747">MSSSFDETFKQAVSPGPERLLAGVALAATGSGVNDVDYLNAFGTMKLDPASPSVSPTTVMWLASCTKLATTVAALQCVERGLFDLHSTSDVERLLPEWSNPQVLTGLEDGREQLQPAKEKMTLVHLLTHTSGMTYDFFPPLMQWRTSRGEGVLCMRGPITEVFQHPLVCEPGTGFAYGSGLDLVGLMIARATSTTLEDYMREHIFSVLDMNDTSFRPLNINNIAERLMPMCTRLSPDAPLVDGDYPENPLPVPMEPKDDFGGAGLFGTAVDFLKLLKSLLRDDGKLLKSETIDLMFKPALSKPSAAALNVTLSIDQLAAICIPGQPLVGTPGCGEWSYGLGGILGLTDQENGLKAPWMQWGGAPNLKWWIDRKGGSCGIYATQLSPAGERKQQGLLTLFQQEMARKFEQKGE</sequence>
<dbReference type="InterPro" id="IPR001466">
    <property type="entry name" value="Beta-lactam-related"/>
</dbReference>
<keyword evidence="2" id="KW-0378">Hydrolase</keyword>